<keyword evidence="10" id="KW-1185">Reference proteome</keyword>
<evidence type="ECO:0000256" key="1">
    <source>
        <dbReference type="ARBA" id="ARBA00022434"/>
    </source>
</evidence>
<evidence type="ECO:0000313" key="11">
    <source>
        <dbReference type="Proteomes" id="UP000544551"/>
    </source>
</evidence>
<organism evidence="9 10">
    <name type="scientific">Corynebacterium stationis</name>
    <dbReference type="NCBI Taxonomy" id="1705"/>
    <lineage>
        <taxon>Bacteria</taxon>
        <taxon>Bacillati</taxon>
        <taxon>Actinomycetota</taxon>
        <taxon>Actinomycetes</taxon>
        <taxon>Mycobacteriales</taxon>
        <taxon>Corynebacteriaceae</taxon>
        <taxon>Corynebacterium</taxon>
    </lineage>
</organism>
<dbReference type="GO" id="GO:0004322">
    <property type="term" value="F:ferroxidase activity"/>
    <property type="evidence" value="ECO:0007669"/>
    <property type="project" value="TreeGrafter"/>
</dbReference>
<evidence type="ECO:0000259" key="7">
    <source>
        <dbReference type="PROSITE" id="PS50905"/>
    </source>
</evidence>
<dbReference type="GO" id="GO:0008198">
    <property type="term" value="F:ferrous iron binding"/>
    <property type="evidence" value="ECO:0007669"/>
    <property type="project" value="TreeGrafter"/>
</dbReference>
<evidence type="ECO:0000313" key="10">
    <source>
        <dbReference type="Proteomes" id="UP000076947"/>
    </source>
</evidence>
<sequence length="166" mass="18885">MNEKLITAINNQVTNEHQAAMIYTQLGYEMDDLSFPGMRDWFMAQAEEEREHAQKFADHLLARGYRVELGDITMPSLKAATPLDAFEASYAHEQKVSEDIREIVRIADEVQDLDSRSILNWFMNEQIEEEDTVSEIIDQIKLVGNDGAGLLRIDRGLSSRQPAIDA</sequence>
<dbReference type="PANTHER" id="PTHR11431:SF127">
    <property type="entry name" value="BACTERIAL NON-HEME FERRITIN"/>
    <property type="match status" value="1"/>
</dbReference>
<keyword evidence="4 5" id="KW-0408">Iron</keyword>
<proteinExistence type="predicted"/>
<reference evidence="9" key="2">
    <citation type="submission" date="2016-02" db="EMBL/GenBank/DDBJ databases">
        <authorList>
            <person name="Wen L."/>
            <person name="He K."/>
            <person name="Yang H."/>
        </authorList>
    </citation>
    <scope>NUCLEOTIDE SEQUENCE [LARGE SCALE GENOMIC DNA]</scope>
    <source>
        <strain evidence="9">GA-15</strain>
    </source>
</reference>
<dbReference type="Gene3D" id="1.20.1260.10">
    <property type="match status" value="1"/>
</dbReference>
<dbReference type="InterPro" id="IPR009040">
    <property type="entry name" value="Ferritin-like_diiron"/>
</dbReference>
<feature type="binding site" evidence="5">
    <location>
        <position position="49"/>
    </location>
    <ligand>
        <name>Fe cation</name>
        <dbReference type="ChEBI" id="CHEBI:24875"/>
        <label>1</label>
    </ligand>
</feature>
<dbReference type="PROSITE" id="PS50905">
    <property type="entry name" value="FERRITIN_LIKE"/>
    <property type="match status" value="1"/>
</dbReference>
<dbReference type="EMBL" id="JABAFZ010000010">
    <property type="protein sequence ID" value="NME90224.1"/>
    <property type="molecule type" value="Genomic_DNA"/>
</dbReference>
<evidence type="ECO:0000256" key="4">
    <source>
        <dbReference type="ARBA" id="ARBA00023004"/>
    </source>
</evidence>
<dbReference type="EMBL" id="LSTQ01000010">
    <property type="protein sequence ID" value="OAH30018.1"/>
    <property type="molecule type" value="Genomic_DNA"/>
</dbReference>
<dbReference type="InterPro" id="IPR012347">
    <property type="entry name" value="Ferritin-like"/>
</dbReference>
<dbReference type="CDD" id="cd01055">
    <property type="entry name" value="Nonheme_Ferritin"/>
    <property type="match status" value="1"/>
</dbReference>
<protein>
    <recommendedName>
        <fullName evidence="6">Ferritin</fullName>
    </recommendedName>
</protein>
<feature type="binding site" evidence="5">
    <location>
        <position position="93"/>
    </location>
    <ligand>
        <name>Fe cation</name>
        <dbReference type="ChEBI" id="CHEBI:24875"/>
        <label>1</label>
    </ligand>
</feature>
<dbReference type="RefSeq" id="WP_066839198.1">
    <property type="nucleotide sequence ID" value="NZ_CAJUDP010000021.1"/>
</dbReference>
<dbReference type="AlphaFoldDB" id="A0A177IMG2"/>
<accession>A0A177IMG2</accession>
<reference evidence="8 11" key="3">
    <citation type="submission" date="2020-04" db="EMBL/GenBank/DDBJ databases">
        <authorList>
            <person name="Hitch T.C.A."/>
            <person name="Wylensek D."/>
            <person name="Clavel T."/>
        </authorList>
    </citation>
    <scope>NUCLEOTIDE SEQUENCE [LARGE SCALE GENOMIC DNA]</scope>
    <source>
        <strain evidence="8 11">BL-383-APC-3D</strain>
    </source>
</reference>
<comment type="caution">
    <text evidence="9">The sequence shown here is derived from an EMBL/GenBank/DDBJ whole genome shotgun (WGS) entry which is preliminary data.</text>
</comment>
<dbReference type="SUPFAM" id="SSF47240">
    <property type="entry name" value="Ferritin-like"/>
    <property type="match status" value="1"/>
</dbReference>
<feature type="binding site" evidence="5">
    <location>
        <position position="52"/>
    </location>
    <ligand>
        <name>Fe cation</name>
        <dbReference type="ChEBI" id="CHEBI:24875"/>
        <label>1</label>
    </ligand>
</feature>
<evidence type="ECO:0000256" key="2">
    <source>
        <dbReference type="ARBA" id="ARBA00022723"/>
    </source>
</evidence>
<feature type="binding site" evidence="5">
    <location>
        <position position="126"/>
    </location>
    <ligand>
        <name>Fe cation</name>
        <dbReference type="ChEBI" id="CHEBI:24875"/>
        <label>1</label>
    </ligand>
</feature>
<dbReference type="GeneID" id="78284553"/>
<dbReference type="InterPro" id="IPR008331">
    <property type="entry name" value="Ferritin_DPS_dom"/>
</dbReference>
<dbReference type="InterPro" id="IPR009078">
    <property type="entry name" value="Ferritin-like_SF"/>
</dbReference>
<dbReference type="Proteomes" id="UP000544551">
    <property type="component" value="Unassembled WGS sequence"/>
</dbReference>
<keyword evidence="2 5" id="KW-0479">Metal-binding</keyword>
<reference evidence="10" key="1">
    <citation type="submission" date="2016-02" db="EMBL/GenBank/DDBJ databases">
        <authorList>
            <person name="Kaur G."/>
            <person name="Nair G.R."/>
            <person name="Mayilraj S."/>
        </authorList>
    </citation>
    <scope>NUCLEOTIDE SEQUENCE [LARGE SCALE GENOMIC DNA]</scope>
    <source>
        <strain evidence="10">GA-15</strain>
    </source>
</reference>
<keyword evidence="1 6" id="KW-0409">Iron storage</keyword>
<evidence type="ECO:0000256" key="5">
    <source>
        <dbReference type="PIRSR" id="PIRSR601519-1"/>
    </source>
</evidence>
<dbReference type="KEGG" id="csta:CSTAT_00885"/>
<feature type="domain" description="Ferritin-like diiron" evidence="7">
    <location>
        <begin position="1"/>
        <end position="144"/>
    </location>
</feature>
<dbReference type="PANTHER" id="PTHR11431">
    <property type="entry name" value="FERRITIN"/>
    <property type="match status" value="1"/>
</dbReference>
<evidence type="ECO:0000256" key="3">
    <source>
        <dbReference type="ARBA" id="ARBA00023002"/>
    </source>
</evidence>
<dbReference type="Proteomes" id="UP000076947">
    <property type="component" value="Unassembled WGS sequence"/>
</dbReference>
<dbReference type="Pfam" id="PF00210">
    <property type="entry name" value="Ferritin"/>
    <property type="match status" value="1"/>
</dbReference>
<dbReference type="InterPro" id="IPR001519">
    <property type="entry name" value="Ferritin"/>
</dbReference>
<name>A0A177IMG2_9CORY</name>
<evidence type="ECO:0000256" key="6">
    <source>
        <dbReference type="RuleBase" id="RU361145"/>
    </source>
</evidence>
<feature type="binding site" evidence="5">
    <location>
        <position position="16"/>
    </location>
    <ligand>
        <name>Fe cation</name>
        <dbReference type="ChEBI" id="CHEBI:24875"/>
        <label>1</label>
    </ligand>
</feature>
<dbReference type="OrthoDB" id="9801481at2"/>
<evidence type="ECO:0000313" key="8">
    <source>
        <dbReference type="EMBL" id="NME90224.1"/>
    </source>
</evidence>
<dbReference type="GO" id="GO:0006826">
    <property type="term" value="P:iron ion transport"/>
    <property type="evidence" value="ECO:0007669"/>
    <property type="project" value="InterPro"/>
</dbReference>
<dbReference type="GO" id="GO:0006879">
    <property type="term" value="P:intracellular iron ion homeostasis"/>
    <property type="evidence" value="ECO:0007669"/>
    <property type="project" value="UniProtKB-KW"/>
</dbReference>
<dbReference type="GO" id="GO:0008199">
    <property type="term" value="F:ferric iron binding"/>
    <property type="evidence" value="ECO:0007669"/>
    <property type="project" value="InterPro"/>
</dbReference>
<dbReference type="GO" id="GO:0005829">
    <property type="term" value="C:cytosol"/>
    <property type="evidence" value="ECO:0007669"/>
    <property type="project" value="TreeGrafter"/>
</dbReference>
<dbReference type="STRING" id="1705.CA21670_13225"/>
<evidence type="ECO:0000313" key="9">
    <source>
        <dbReference type="EMBL" id="OAH30018.1"/>
    </source>
</evidence>
<gene>
    <name evidence="9" type="ORF">AYJ05_09370</name>
    <name evidence="8" type="ORF">HF853_11190</name>
</gene>
<keyword evidence="3" id="KW-0560">Oxidoreductase</keyword>
<dbReference type="InterPro" id="IPR041719">
    <property type="entry name" value="Ferritin_prok"/>
</dbReference>